<feature type="region of interest" description="Disordered" evidence="3">
    <location>
        <begin position="1"/>
        <end position="81"/>
    </location>
</feature>
<dbReference type="OrthoDB" id="1937912at2759"/>
<feature type="compositionally biased region" description="Basic and acidic residues" evidence="3">
    <location>
        <begin position="382"/>
        <end position="393"/>
    </location>
</feature>
<dbReference type="Proteomes" id="UP000041254">
    <property type="component" value="Unassembled WGS sequence"/>
</dbReference>
<gene>
    <name evidence="5" type="ORF">Vbra_14812</name>
</gene>
<dbReference type="AlphaFoldDB" id="A0A0G4FAC8"/>
<evidence type="ECO:0000313" key="6">
    <source>
        <dbReference type="Proteomes" id="UP000041254"/>
    </source>
</evidence>
<keyword evidence="1 2" id="KW-0103">Bromodomain</keyword>
<accession>A0A0G4FAC8</accession>
<feature type="domain" description="Bromo" evidence="4">
    <location>
        <begin position="124"/>
        <end position="168"/>
    </location>
</feature>
<feature type="compositionally biased region" description="Pro residues" evidence="3">
    <location>
        <begin position="295"/>
        <end position="309"/>
    </location>
</feature>
<evidence type="ECO:0000256" key="3">
    <source>
        <dbReference type="SAM" id="MobiDB-lite"/>
    </source>
</evidence>
<feature type="region of interest" description="Disordered" evidence="3">
    <location>
        <begin position="774"/>
        <end position="809"/>
    </location>
</feature>
<dbReference type="SMART" id="SM00297">
    <property type="entry name" value="BROMO"/>
    <property type="match status" value="1"/>
</dbReference>
<keyword evidence="6" id="KW-1185">Reference proteome</keyword>
<feature type="region of interest" description="Disordered" evidence="3">
    <location>
        <begin position="909"/>
        <end position="939"/>
    </location>
</feature>
<feature type="compositionally biased region" description="Polar residues" evidence="3">
    <location>
        <begin position="1037"/>
        <end position="1048"/>
    </location>
</feature>
<dbReference type="Gene3D" id="1.20.920.10">
    <property type="entry name" value="Bromodomain-like"/>
    <property type="match status" value="1"/>
</dbReference>
<feature type="compositionally biased region" description="Low complexity" evidence="3">
    <location>
        <begin position="63"/>
        <end position="81"/>
    </location>
</feature>
<evidence type="ECO:0000313" key="5">
    <source>
        <dbReference type="EMBL" id="CEM09854.1"/>
    </source>
</evidence>
<dbReference type="VEuPathDB" id="CryptoDB:Vbra_14812"/>
<protein>
    <recommendedName>
        <fullName evidence="4">Bromo domain-containing protein</fullName>
    </recommendedName>
</protein>
<feature type="region of interest" description="Disordered" evidence="3">
    <location>
        <begin position="190"/>
        <end position="430"/>
    </location>
</feature>
<dbReference type="Pfam" id="PF00439">
    <property type="entry name" value="Bromodomain"/>
    <property type="match status" value="1"/>
</dbReference>
<evidence type="ECO:0000256" key="2">
    <source>
        <dbReference type="PROSITE-ProRule" id="PRU00035"/>
    </source>
</evidence>
<dbReference type="SUPFAM" id="SSF47370">
    <property type="entry name" value="Bromodomain"/>
    <property type="match status" value="1"/>
</dbReference>
<feature type="compositionally biased region" description="Pro residues" evidence="3">
    <location>
        <begin position="330"/>
        <end position="339"/>
    </location>
</feature>
<organism evidence="5 6">
    <name type="scientific">Vitrella brassicaformis (strain CCMP3155)</name>
    <dbReference type="NCBI Taxonomy" id="1169540"/>
    <lineage>
        <taxon>Eukaryota</taxon>
        <taxon>Sar</taxon>
        <taxon>Alveolata</taxon>
        <taxon>Colpodellida</taxon>
        <taxon>Vitrellaceae</taxon>
        <taxon>Vitrella</taxon>
    </lineage>
</organism>
<proteinExistence type="predicted"/>
<feature type="region of interest" description="Disordered" evidence="3">
    <location>
        <begin position="722"/>
        <end position="752"/>
    </location>
</feature>
<sequence>MHPPREPSVRYPGPQHGHPHPRRGNWRQPRHPLGYPRNPNPSQYGFAPQPQRAASGVRPGPPLLHQHQQQQHQQPHVPGRQQVDPLEHENRVSIMRMALDSLKQEKTFKAFCKPVFAMREKFTRTMDLQTLEENVNNGFYPTLESFASDLRLIWVNCENYAKEDSKIYGLARDLCMRAAEILRPYLPHFPFQNTSLPGDANPPPPPPPPGEPPGGPPSMPNPYHQPQPSRPFPQRSQQMAQQMGRPFPPPPPMRPSQYGEFGGDFGGGGYYPPPQQGGRGGPTLGPKEPMRPRRPPVPPQDMMRPPPMHTPDGPEPMHTMSPRGGISFYPPRPPPPPPPDFDDASHDGDHPGLSFDMSPPPPTEGPHVRSPMRSPPMRRGKRPPDSSPVDRRGKGSQGPGVPAGNKRAKRQTRAPSAPVHSGQMPPLGAMAAEPGARKLEVIDSSNGDKTPRVAKPPAAVKEKKEHFFDAPRVTAFAMKSSPQPSRRQPLIRRLEEEKARIASLGSQLDAAVDGMALSDRAAEAIQEGVWRWTEFCRQEMWRVLVGEPTQTQEGDGPNKEHLYCSVHMVGAMGTGVIAGEDATLELLTIVLSPPGEKAQPKSVVLPFIHQWLDRALADDLLQGWTKTAADPSTTSSSSDKTVALTFVSSADPPVTVRCVMGFSPYEWSNSAVAYTRLLRSYAFASDSVTKAALLMHRWARMVGLPCRYVPFLEAPSHHILPLERPGGSGGEDKAVPSSSQPSDALPPSDAPMGEDELFDQPVFFMPVPAASEVKSGVKTEEQEAGAVIEEKPQEQAVASTPPLPPSPPSVPSVPLAHDFWTWVVVFVAQLPQYKSSRHHAALPNLQRCISQQAPDRLLTMDLEGLPTIFLLEKGRMGWRSSPAVAFPLFDPPAMSAMREAYENNLGGLEQEQEGDEQQQDLDGPAGAKEGEREGEGGGVGVKAMDEVARLSHEREERLDKKVFGGSRNIYWEYSAVELLDDVWDFIADMEWADTGLSIREGEQIRKKRPSFSSDHAPLIEDPITRLNLCAPTRPSQFSTIPTTISTQQPDKDGNDDPAIKEAWAAFYAILKNKAIETRDGLRQKIGGDGLGSANGADGKTGAFDLLLGQ</sequence>
<dbReference type="InParanoid" id="A0A0G4FAC8"/>
<feature type="compositionally biased region" description="Pro residues" evidence="3">
    <location>
        <begin position="200"/>
        <end position="231"/>
    </location>
</feature>
<feature type="compositionally biased region" description="Basic residues" evidence="3">
    <location>
        <begin position="17"/>
        <end position="30"/>
    </location>
</feature>
<dbReference type="InterPro" id="IPR001487">
    <property type="entry name" value="Bromodomain"/>
</dbReference>
<dbReference type="InterPro" id="IPR036427">
    <property type="entry name" value="Bromodomain-like_sf"/>
</dbReference>
<feature type="region of interest" description="Disordered" evidence="3">
    <location>
        <begin position="1037"/>
        <end position="1056"/>
    </location>
</feature>
<dbReference type="CDD" id="cd04369">
    <property type="entry name" value="Bromodomain"/>
    <property type="match status" value="1"/>
</dbReference>
<dbReference type="STRING" id="1169540.A0A0G4FAC8"/>
<feature type="compositionally biased region" description="Acidic residues" evidence="3">
    <location>
        <begin position="910"/>
        <end position="919"/>
    </location>
</feature>
<evidence type="ECO:0000259" key="4">
    <source>
        <dbReference type="PROSITE" id="PS50014"/>
    </source>
</evidence>
<dbReference type="PROSITE" id="PS50014">
    <property type="entry name" value="BROMODOMAIN_2"/>
    <property type="match status" value="1"/>
</dbReference>
<evidence type="ECO:0000256" key="1">
    <source>
        <dbReference type="ARBA" id="ARBA00023117"/>
    </source>
</evidence>
<dbReference type="EMBL" id="CDMY01000396">
    <property type="protein sequence ID" value="CEM09854.1"/>
    <property type="molecule type" value="Genomic_DNA"/>
</dbReference>
<name>A0A0G4FAC8_VITBC</name>
<feature type="region of interest" description="Disordered" evidence="3">
    <location>
        <begin position="442"/>
        <end position="463"/>
    </location>
</feature>
<reference evidence="5 6" key="1">
    <citation type="submission" date="2014-11" db="EMBL/GenBank/DDBJ databases">
        <authorList>
            <person name="Zhu J."/>
            <person name="Qi W."/>
            <person name="Song R."/>
        </authorList>
    </citation>
    <scope>NUCLEOTIDE SEQUENCE [LARGE SCALE GENOMIC DNA]</scope>
</reference>
<feature type="compositionally biased region" description="Gly residues" evidence="3">
    <location>
        <begin position="260"/>
        <end position="270"/>
    </location>
</feature>